<dbReference type="EMBL" id="CP001857">
    <property type="protein sequence ID" value="ADB58144.1"/>
    <property type="molecule type" value="Genomic_DNA"/>
</dbReference>
<dbReference type="PaxDb" id="572546-Arcpr_1085"/>
<dbReference type="Pfam" id="PF12172">
    <property type="entry name" value="zf-ChsH2"/>
    <property type="match status" value="1"/>
</dbReference>
<keyword evidence="4" id="KW-1185">Reference proteome</keyword>
<dbReference type="Gene3D" id="6.10.30.10">
    <property type="match status" value="1"/>
</dbReference>
<dbReference type="eggNOG" id="arCOG01285">
    <property type="taxonomic scope" value="Archaea"/>
</dbReference>
<evidence type="ECO:0008006" key="5">
    <source>
        <dbReference type="Google" id="ProtNLM"/>
    </source>
</evidence>
<reference evidence="3 4" key="1">
    <citation type="journal article" date="2010" name="Stand. Genomic Sci.">
        <title>Complete genome sequence of Archaeoglobus profundus type strain (AV18).</title>
        <authorList>
            <person name="von Jan M."/>
            <person name="Lapidus A."/>
            <person name="Del Rio T.G."/>
            <person name="Copeland A."/>
            <person name="Tice H."/>
            <person name="Cheng J.F."/>
            <person name="Lucas S."/>
            <person name="Chen F."/>
            <person name="Nolan M."/>
            <person name="Goodwin L."/>
            <person name="Han C."/>
            <person name="Pitluck S."/>
            <person name="Liolios K."/>
            <person name="Ivanova N."/>
            <person name="Mavromatis K."/>
            <person name="Ovchinnikova G."/>
            <person name="Chertkov O."/>
            <person name="Pati A."/>
            <person name="Chen A."/>
            <person name="Palaniappan K."/>
            <person name="Land M."/>
            <person name="Hauser L."/>
            <person name="Chang Y.J."/>
            <person name="Jeffries C.D."/>
            <person name="Saunders E."/>
            <person name="Brettin T."/>
            <person name="Detter J.C."/>
            <person name="Chain P."/>
            <person name="Eichinger K."/>
            <person name="Huber H."/>
            <person name="Spring S."/>
            <person name="Rohde M."/>
            <person name="Goker M."/>
            <person name="Wirth R."/>
            <person name="Woyke T."/>
            <person name="Bristow J."/>
            <person name="Eisen J.A."/>
            <person name="Markowitz V."/>
            <person name="Hugenholtz P."/>
            <person name="Kyrpides N.C."/>
            <person name="Klenk H.P."/>
        </authorList>
    </citation>
    <scope>NUCLEOTIDE SEQUENCE [LARGE SCALE GENOMIC DNA]</scope>
    <source>
        <strain evidence="4">DSM 5631 / JCM 9629 / NBRC 100127 / Av18</strain>
    </source>
</reference>
<dbReference type="InterPro" id="IPR012340">
    <property type="entry name" value="NA-bd_OB-fold"/>
</dbReference>
<gene>
    <name evidence="3" type="ordered locus">Arcpr_1085</name>
</gene>
<dbReference type="Proteomes" id="UP000001901">
    <property type="component" value="Chromosome"/>
</dbReference>
<evidence type="ECO:0000313" key="4">
    <source>
        <dbReference type="Proteomes" id="UP000001901"/>
    </source>
</evidence>
<feature type="domain" description="ChsH2 C-terminal OB-fold" evidence="1">
    <location>
        <begin position="45"/>
        <end position="108"/>
    </location>
</feature>
<feature type="domain" description="ChsH2 rubredoxin-like zinc ribbon" evidence="2">
    <location>
        <begin position="8"/>
        <end position="42"/>
    </location>
</feature>
<proteinExistence type="predicted"/>
<evidence type="ECO:0000259" key="2">
    <source>
        <dbReference type="Pfam" id="PF12172"/>
    </source>
</evidence>
<name>D2RDF0_ARCPA</name>
<dbReference type="SUPFAM" id="SSF50249">
    <property type="entry name" value="Nucleic acid-binding proteins"/>
    <property type="match status" value="1"/>
</dbReference>
<dbReference type="RefSeq" id="WP_012940480.1">
    <property type="nucleotide sequence ID" value="NC_013741.1"/>
</dbReference>
<dbReference type="PANTHER" id="PTHR34075:SF5">
    <property type="entry name" value="BLR3430 PROTEIN"/>
    <property type="match status" value="1"/>
</dbReference>
<dbReference type="InterPro" id="IPR022002">
    <property type="entry name" value="ChsH2_Znr"/>
</dbReference>
<dbReference type="STRING" id="572546.Arcpr_1085"/>
<dbReference type="InterPro" id="IPR052513">
    <property type="entry name" value="Thioester_dehydratase-like"/>
</dbReference>
<dbReference type="AlphaFoldDB" id="D2RDF0"/>
<dbReference type="OrthoDB" id="9573at2157"/>
<dbReference type="GeneID" id="8739762"/>
<dbReference type="InterPro" id="IPR002878">
    <property type="entry name" value="ChsH2_C"/>
</dbReference>
<organism evidence="3 4">
    <name type="scientific">Archaeoglobus profundus (strain DSM 5631 / JCM 9629 / NBRC 100127 / Av18)</name>
    <dbReference type="NCBI Taxonomy" id="572546"/>
    <lineage>
        <taxon>Archaea</taxon>
        <taxon>Methanobacteriati</taxon>
        <taxon>Methanobacteriota</taxon>
        <taxon>Archaeoglobi</taxon>
        <taxon>Archaeoglobales</taxon>
        <taxon>Archaeoglobaceae</taxon>
        <taxon>Archaeoglobus</taxon>
    </lineage>
</organism>
<dbReference type="HOGENOM" id="CLU_119412_0_1_2"/>
<accession>D2RDF0</accession>
<dbReference type="KEGG" id="apo:Arcpr_1085"/>
<evidence type="ECO:0000313" key="3">
    <source>
        <dbReference type="EMBL" id="ADB58144.1"/>
    </source>
</evidence>
<protein>
    <recommendedName>
        <fullName evidence="5">DUF35 domain-containing protein</fullName>
    </recommendedName>
</protein>
<dbReference type="PANTHER" id="PTHR34075">
    <property type="entry name" value="BLR3430 PROTEIN"/>
    <property type="match status" value="1"/>
</dbReference>
<dbReference type="Pfam" id="PF01796">
    <property type="entry name" value="OB_ChsH2_C"/>
    <property type="match status" value="1"/>
</dbReference>
<evidence type="ECO:0000259" key="1">
    <source>
        <dbReference type="Pfam" id="PF01796"/>
    </source>
</evidence>
<sequence length="133" mass="15034">MFVEFFNELLNGKLIGFKCLDCGTVMCPPKSTCDNCKGRNLEKIELSGYGRVTSYTVTYVAPMGYEKEAPYVVALVELDEGPWIIGRLDVDAEKAESENLVGKRVKVYGKEFASELFYPNKEKRVVPMFEIVE</sequence>